<evidence type="ECO:0000256" key="1">
    <source>
        <dbReference type="SAM" id="MobiDB-lite"/>
    </source>
</evidence>
<proteinExistence type="predicted"/>
<reference evidence="2 3" key="1">
    <citation type="submission" date="2019-03" db="EMBL/GenBank/DDBJ databases">
        <title>Single cell metagenomics reveals metabolic interactions within the superorganism composed of flagellate Streblomastix strix and complex community of Bacteroidetes bacteria on its surface.</title>
        <authorList>
            <person name="Treitli S.C."/>
            <person name="Kolisko M."/>
            <person name="Husnik F."/>
            <person name="Keeling P."/>
            <person name="Hampl V."/>
        </authorList>
    </citation>
    <scope>NUCLEOTIDE SEQUENCE [LARGE SCALE GENOMIC DNA]</scope>
    <source>
        <strain evidence="2">ST1C</strain>
    </source>
</reference>
<protein>
    <submittedName>
        <fullName evidence="2">Uncharacterized protein</fullName>
    </submittedName>
</protein>
<organism evidence="2 3">
    <name type="scientific">Streblomastix strix</name>
    <dbReference type="NCBI Taxonomy" id="222440"/>
    <lineage>
        <taxon>Eukaryota</taxon>
        <taxon>Metamonada</taxon>
        <taxon>Preaxostyla</taxon>
        <taxon>Oxymonadida</taxon>
        <taxon>Streblomastigidae</taxon>
        <taxon>Streblomastix</taxon>
    </lineage>
</organism>
<name>A0A5J4WE54_9EUKA</name>
<feature type="non-terminal residue" evidence="2">
    <location>
        <position position="1"/>
    </location>
</feature>
<dbReference type="EMBL" id="SNRW01002293">
    <property type="protein sequence ID" value="KAA6393247.1"/>
    <property type="molecule type" value="Genomic_DNA"/>
</dbReference>
<accession>A0A5J4WE54</accession>
<dbReference type="Gene3D" id="1.25.10.10">
    <property type="entry name" value="Leucine-rich Repeat Variant"/>
    <property type="match status" value="1"/>
</dbReference>
<feature type="compositionally biased region" description="Low complexity" evidence="1">
    <location>
        <begin position="1"/>
        <end position="31"/>
    </location>
</feature>
<feature type="region of interest" description="Disordered" evidence="1">
    <location>
        <begin position="1"/>
        <end position="38"/>
    </location>
</feature>
<dbReference type="AlphaFoldDB" id="A0A5J4WE54"/>
<evidence type="ECO:0000313" key="3">
    <source>
        <dbReference type="Proteomes" id="UP000324800"/>
    </source>
</evidence>
<dbReference type="Proteomes" id="UP000324800">
    <property type="component" value="Unassembled WGS sequence"/>
</dbReference>
<comment type="caution">
    <text evidence="2">The sequence shown here is derived from an EMBL/GenBank/DDBJ whole genome shotgun (WGS) entry which is preliminary data.</text>
</comment>
<gene>
    <name evidence="2" type="ORF">EZS28_011225</name>
</gene>
<dbReference type="InterPro" id="IPR011989">
    <property type="entry name" value="ARM-like"/>
</dbReference>
<evidence type="ECO:0000313" key="2">
    <source>
        <dbReference type="EMBL" id="KAA6393247.1"/>
    </source>
</evidence>
<sequence>GSSGQSRYGSYGSSYGQYGQQDQQHGKGQTSLSPEEQRKRDMSMIINALAGLSCLAGHQANHAEMMRSSCILIVMEALSDPTGTKAAIPDGVLQNALFLLAELFARGTLNTRDAIKGQSSREFVRALTQNQNSKVAKNAKDLLNKLNK</sequence>